<dbReference type="EMBL" id="UINC01159492">
    <property type="protein sequence ID" value="SVD57598.1"/>
    <property type="molecule type" value="Genomic_DNA"/>
</dbReference>
<evidence type="ECO:0000313" key="1">
    <source>
        <dbReference type="EMBL" id="SVD57598.1"/>
    </source>
</evidence>
<gene>
    <name evidence="1" type="ORF">METZ01_LOCUS410452</name>
</gene>
<name>A0A382WHK4_9ZZZZ</name>
<accession>A0A382WHK4</accession>
<sequence>MAEWEATQGETNTRWNGISIKSGQVVGRIGGQTLDFGVYDYEIVLDGFIFPEHYDREPWKIHTVDPFPYFPVDVREVLLQKNLRKIEPVAGKIDHDIDGKLTGNWFEVDTNWYAGKDTDRYFDGHLAIVPNHIDPTAWMFSTGHWTGEETSSGAANFIIVGAEPNPKNVGINEGIVKYELAEYWYCLVDDIDDCSKSQTPAKQLLARPTPQNDIGIVLVQMIEDRLLKVEAFPGKKITEVESFTSAAKLYER</sequence>
<organism evidence="1">
    <name type="scientific">marine metagenome</name>
    <dbReference type="NCBI Taxonomy" id="408172"/>
    <lineage>
        <taxon>unclassified sequences</taxon>
        <taxon>metagenomes</taxon>
        <taxon>ecological metagenomes</taxon>
    </lineage>
</organism>
<reference evidence="1" key="1">
    <citation type="submission" date="2018-05" db="EMBL/GenBank/DDBJ databases">
        <authorList>
            <person name="Lanie J.A."/>
            <person name="Ng W.-L."/>
            <person name="Kazmierczak K.M."/>
            <person name="Andrzejewski T.M."/>
            <person name="Davidsen T.M."/>
            <person name="Wayne K.J."/>
            <person name="Tettelin H."/>
            <person name="Glass J.I."/>
            <person name="Rusch D."/>
            <person name="Podicherti R."/>
            <person name="Tsui H.-C.T."/>
            <person name="Winkler M.E."/>
        </authorList>
    </citation>
    <scope>NUCLEOTIDE SEQUENCE</scope>
</reference>
<protein>
    <submittedName>
        <fullName evidence="1">Uncharacterized protein</fullName>
    </submittedName>
</protein>
<dbReference type="AlphaFoldDB" id="A0A382WHK4"/>
<proteinExistence type="predicted"/>